<evidence type="ECO:0000313" key="1">
    <source>
        <dbReference type="EMBL" id="SBT16331.1"/>
    </source>
</evidence>
<dbReference type="AlphaFoldDB" id="A0A1C3JMI9"/>
<evidence type="ECO:0000313" key="4">
    <source>
        <dbReference type="Proteomes" id="UP000092871"/>
    </source>
</evidence>
<dbReference type="EMBL" id="FLRB01000012">
    <property type="protein sequence ID" value="SBT21379.1"/>
    <property type="molecule type" value="Genomic_DNA"/>
</dbReference>
<accession>A0A1C3JMI9</accession>
<dbReference type="Proteomes" id="UP000092840">
    <property type="component" value="Unassembled WGS sequence"/>
</dbReference>
<evidence type="ECO:0000313" key="3">
    <source>
        <dbReference type="Proteomes" id="UP000092840"/>
    </source>
</evidence>
<dbReference type="Proteomes" id="UP000092871">
    <property type="component" value="Unassembled WGS sequence"/>
</dbReference>
<reference evidence="1 4" key="1">
    <citation type="submission" date="2016-06" db="EMBL/GenBank/DDBJ databases">
        <authorList>
            <person name="Kjaerup R.B."/>
            <person name="Dalgaard T.S."/>
            <person name="Juul-Madsen H.R."/>
        </authorList>
    </citation>
    <scope>NUCLEOTIDE SEQUENCE [LARGE SCALE GENOMIC DNA]</scope>
    <source>
        <strain evidence="1 4">CECT 5115</strain>
    </source>
</reference>
<reference evidence="2 3" key="2">
    <citation type="submission" date="2016-06" db="EMBL/GenBank/DDBJ databases">
        <authorList>
            <person name="Rodrigo-Torres L."/>
            <person name="Arahal D.R."/>
        </authorList>
    </citation>
    <scope>NUCLEOTIDE SEQUENCE [LARGE SCALE GENOMIC DNA]</scope>
    <source>
        <strain evidence="2 3">CECT 5116</strain>
    </source>
</reference>
<proteinExistence type="predicted"/>
<evidence type="ECO:0000313" key="2">
    <source>
        <dbReference type="EMBL" id="SBT21379.1"/>
    </source>
</evidence>
<dbReference type="OrthoDB" id="7067850at2"/>
<evidence type="ECO:0008006" key="5">
    <source>
        <dbReference type="Google" id="ProtNLM"/>
    </source>
</evidence>
<dbReference type="RefSeq" id="WP_067031056.1">
    <property type="nucleotide sequence ID" value="NZ_FLRA01000002.1"/>
</dbReference>
<name>A0A1C3JMI9_9GAMM</name>
<dbReference type="EMBL" id="FLRA01000002">
    <property type="protein sequence ID" value="SBT16331.1"/>
    <property type="molecule type" value="Genomic_DNA"/>
</dbReference>
<sequence length="306" mass="35157">MKNKSLKIVYGNHWNFGINVGDTLLLVKHALESCGILADIEKEPSPYHVNIVMENFDEKYLAKMQTIHQQGGRFIIIGTEFLTGNTFNNFKFEGDTSYYFDSDYWANRYRCFLAATEFAQAVWHFSDIAVDDFSAQLALPVLYFPHHYVPGFKQVQHRSDEEKDIDFLFTGAKTDYRLELLEQLSGKGYKVEVVHALTAPFHRNDLIARTKIALNLKQFQQWPYPSQSRFFYHIINNSLMITEPTEVIADIQEYVLTGTGDFIQYCENELTKGHFNARAQANSTRFAAERPMKNSIATILTASGLC</sequence>
<organism evidence="1 4">
    <name type="scientific">Marinomonas gallaica</name>
    <dbReference type="NCBI Taxonomy" id="1806667"/>
    <lineage>
        <taxon>Bacteria</taxon>
        <taxon>Pseudomonadati</taxon>
        <taxon>Pseudomonadota</taxon>
        <taxon>Gammaproteobacteria</taxon>
        <taxon>Oceanospirillales</taxon>
        <taxon>Oceanospirillaceae</taxon>
        <taxon>Marinomonas</taxon>
    </lineage>
</organism>
<protein>
    <recommendedName>
        <fullName evidence="5">Polysaccharide pyruvyl transferase</fullName>
    </recommendedName>
</protein>
<keyword evidence="3" id="KW-1185">Reference proteome</keyword>
<gene>
    <name evidence="1" type="ORF">MGA5115_00411</name>
    <name evidence="2" type="ORF">MGA5116_01972</name>
</gene>